<organism evidence="3 4">
    <name type="scientific">Rhodococcus triatomae</name>
    <dbReference type="NCBI Taxonomy" id="300028"/>
    <lineage>
        <taxon>Bacteria</taxon>
        <taxon>Bacillati</taxon>
        <taxon>Actinomycetota</taxon>
        <taxon>Actinomycetes</taxon>
        <taxon>Mycobacteriales</taxon>
        <taxon>Nocardiaceae</taxon>
        <taxon>Rhodococcus</taxon>
    </lineage>
</organism>
<evidence type="ECO:0000313" key="3">
    <source>
        <dbReference type="EMBL" id="SDH29706.1"/>
    </source>
</evidence>
<keyword evidence="4" id="KW-1185">Reference proteome</keyword>
<sequence>MKKVAALGLVGGLVAIVAVALVMFSGGFTSSTPVTITADRVGLVMEPDAKVKMLGVEIGRVASIEHAPDGARLELAMQPSMMALVPANARVEIKSTTVFGAKYVDFIVPTDPDGGHLQPGAVIPSDSVTVEFNTVFQHLSDVLAQIEPEKLNATLGAISSALQGRGDELGSVLEQTESYLAEMNPSLPQLQEDLVKAANVTNLYADTVPDLLHTVDNVTTTGNTVVEEQTNLDLLLLNVTGLANTSNQVLRDNEPNLVSALDLLTPTTGLLEEYAPQLSCFIVGLNNVRPLGEEIMGGGQPGIALSAGFFYGAEPYTYPRDLPKVNATGGPGCYGLPNPDPNVNAKFVVTDTGTVPYVPSTVMQPNMPKLFQLLFAGVYPEGGQ</sequence>
<dbReference type="GO" id="GO:0051701">
    <property type="term" value="P:biological process involved in interaction with host"/>
    <property type="evidence" value="ECO:0007669"/>
    <property type="project" value="TreeGrafter"/>
</dbReference>
<dbReference type="InterPro" id="IPR005693">
    <property type="entry name" value="Mce"/>
</dbReference>
<dbReference type="Pfam" id="PF11887">
    <property type="entry name" value="Mce4_CUP1"/>
    <property type="match status" value="1"/>
</dbReference>
<dbReference type="InterPro" id="IPR003399">
    <property type="entry name" value="Mce/MlaD"/>
</dbReference>
<dbReference type="Proteomes" id="UP000183263">
    <property type="component" value="Unassembled WGS sequence"/>
</dbReference>
<protein>
    <submittedName>
        <fullName evidence="3">Phospholipid/cholesterol/gamma-HCH transport system substrate-binding protein</fullName>
    </submittedName>
</protein>
<dbReference type="OrthoDB" id="3460188at2"/>
<evidence type="ECO:0000259" key="1">
    <source>
        <dbReference type="Pfam" id="PF02470"/>
    </source>
</evidence>
<dbReference type="InterPro" id="IPR052336">
    <property type="entry name" value="MlaD_Phospholipid_Transporter"/>
</dbReference>
<dbReference type="PANTHER" id="PTHR33371:SF19">
    <property type="entry name" value="MCE-FAMILY PROTEIN MCE4A"/>
    <property type="match status" value="1"/>
</dbReference>
<gene>
    <name evidence="3" type="ORF">SAMN05444695_101722</name>
</gene>
<proteinExistence type="predicted"/>
<dbReference type="Pfam" id="PF02470">
    <property type="entry name" value="MlaD"/>
    <property type="match status" value="1"/>
</dbReference>
<dbReference type="InterPro" id="IPR024516">
    <property type="entry name" value="Mce_C"/>
</dbReference>
<dbReference type="GO" id="GO:0005576">
    <property type="term" value="C:extracellular region"/>
    <property type="evidence" value="ECO:0007669"/>
    <property type="project" value="TreeGrafter"/>
</dbReference>
<dbReference type="AlphaFoldDB" id="A0A1G8B927"/>
<evidence type="ECO:0000259" key="2">
    <source>
        <dbReference type="Pfam" id="PF11887"/>
    </source>
</evidence>
<reference evidence="3 4" key="1">
    <citation type="submission" date="2016-10" db="EMBL/GenBank/DDBJ databases">
        <authorList>
            <person name="de Groot N.N."/>
        </authorList>
    </citation>
    <scope>NUCLEOTIDE SEQUENCE [LARGE SCALE GENOMIC DNA]</scope>
    <source>
        <strain evidence="3 4">DSM 44892</strain>
    </source>
</reference>
<feature type="domain" description="Mammalian cell entry C-terminal" evidence="2">
    <location>
        <begin position="115"/>
        <end position="331"/>
    </location>
</feature>
<name>A0A1G8B927_9NOCA</name>
<accession>A0A1G8B927</accession>
<feature type="domain" description="Mce/MlaD" evidence="1">
    <location>
        <begin position="32"/>
        <end position="107"/>
    </location>
</feature>
<evidence type="ECO:0000313" key="4">
    <source>
        <dbReference type="Proteomes" id="UP000183263"/>
    </source>
</evidence>
<dbReference type="NCBIfam" id="TIGR00996">
    <property type="entry name" value="Mtu_fam_mce"/>
    <property type="match status" value="1"/>
</dbReference>
<dbReference type="PANTHER" id="PTHR33371">
    <property type="entry name" value="INTERMEMBRANE PHOSPHOLIPID TRANSPORT SYSTEM BINDING PROTEIN MLAD-RELATED"/>
    <property type="match status" value="1"/>
</dbReference>
<dbReference type="RefSeq" id="WP_072736204.1">
    <property type="nucleotide sequence ID" value="NZ_CP048813.1"/>
</dbReference>
<dbReference type="EMBL" id="FNDN01000001">
    <property type="protein sequence ID" value="SDH29706.1"/>
    <property type="molecule type" value="Genomic_DNA"/>
</dbReference>